<proteinExistence type="predicted"/>
<evidence type="ECO:0000259" key="1">
    <source>
        <dbReference type="Pfam" id="PF11563"/>
    </source>
</evidence>
<name>A0A250KS19_9GAMM</name>
<dbReference type="OrthoDB" id="187976at2"/>
<keyword evidence="3" id="KW-1185">Reference proteome</keyword>
<dbReference type="SUPFAM" id="SSF46458">
    <property type="entry name" value="Globin-like"/>
    <property type="match status" value="1"/>
</dbReference>
<protein>
    <recommendedName>
        <fullName evidence="1">Globin-sensor domain-containing protein</fullName>
    </recommendedName>
</protein>
<dbReference type="Pfam" id="PF11563">
    <property type="entry name" value="Protoglobin"/>
    <property type="match status" value="1"/>
</dbReference>
<dbReference type="Proteomes" id="UP000266313">
    <property type="component" value="Chromosome"/>
</dbReference>
<dbReference type="RefSeq" id="WP_145986507.1">
    <property type="nucleotide sequence ID" value="NZ_AP017928.1"/>
</dbReference>
<dbReference type="GO" id="GO:0020037">
    <property type="term" value="F:heme binding"/>
    <property type="evidence" value="ECO:0007669"/>
    <property type="project" value="InterPro"/>
</dbReference>
<dbReference type="InterPro" id="IPR012292">
    <property type="entry name" value="Globin/Proto"/>
</dbReference>
<gene>
    <name evidence="2" type="ORF">sS8_2410</name>
</gene>
<dbReference type="KEGG" id="mmai:sS8_2410"/>
<sequence>MNDQLQQTLHGTAMPDISENVEIISTLMDYCEDDWEVLKSEARQISEWSPDLVKIFYDTLYSYEKTASVFHEGERPKVEERLARWIASLASGTKEKDFWQHQWIIALVHIQRGVRNIYVLGMMNRLQQIILQKCMETYEQPKALRVYTAFLRLSGVIAALIAECYTELQESITTQGLSMAGLNPGLVQRIRELQIGKMMGQMGSDGRAS</sequence>
<accession>A0A250KS19</accession>
<dbReference type="InterPro" id="IPR044398">
    <property type="entry name" value="Globin-sensor_dom"/>
</dbReference>
<dbReference type="AlphaFoldDB" id="A0A250KS19"/>
<dbReference type="InterPro" id="IPR009050">
    <property type="entry name" value="Globin-like_sf"/>
</dbReference>
<evidence type="ECO:0000313" key="3">
    <source>
        <dbReference type="Proteomes" id="UP000266313"/>
    </source>
</evidence>
<reference evidence="2 3" key="1">
    <citation type="submission" date="2016-12" db="EMBL/GenBank/DDBJ databases">
        <title>Genome sequencing of Methylocaldum marinum.</title>
        <authorList>
            <person name="Takeuchi M."/>
            <person name="Kamagata Y."/>
            <person name="Hiraoka S."/>
            <person name="Oshima K."/>
            <person name="Hattori M."/>
            <person name="Iwasaki W."/>
        </authorList>
    </citation>
    <scope>NUCLEOTIDE SEQUENCE [LARGE SCALE GENOMIC DNA]</scope>
    <source>
        <strain evidence="2 3">S8</strain>
    </source>
</reference>
<evidence type="ECO:0000313" key="2">
    <source>
        <dbReference type="EMBL" id="BBA34362.1"/>
    </source>
</evidence>
<feature type="domain" description="Globin-sensor" evidence="1">
    <location>
        <begin position="28"/>
        <end position="167"/>
    </location>
</feature>
<dbReference type="Gene3D" id="1.10.490.10">
    <property type="entry name" value="Globins"/>
    <property type="match status" value="1"/>
</dbReference>
<dbReference type="EMBL" id="AP017928">
    <property type="protein sequence ID" value="BBA34362.1"/>
    <property type="molecule type" value="Genomic_DNA"/>
</dbReference>
<dbReference type="GO" id="GO:0019825">
    <property type="term" value="F:oxygen binding"/>
    <property type="evidence" value="ECO:0007669"/>
    <property type="project" value="InterPro"/>
</dbReference>
<organism evidence="2 3">
    <name type="scientific">Methylocaldum marinum</name>
    <dbReference type="NCBI Taxonomy" id="1432792"/>
    <lineage>
        <taxon>Bacteria</taxon>
        <taxon>Pseudomonadati</taxon>
        <taxon>Pseudomonadota</taxon>
        <taxon>Gammaproteobacteria</taxon>
        <taxon>Methylococcales</taxon>
        <taxon>Methylococcaceae</taxon>
        <taxon>Methylocaldum</taxon>
    </lineage>
</organism>